<name>A0A034WJV0_BACDO</name>
<reference evidence="4" key="1">
    <citation type="journal article" date="2014" name="BMC Genomics">
        <title>Characterizing the developmental transcriptome of the oriental fruit fly, Bactrocera dorsalis (Diptera: Tephritidae) through comparative genomic analysis with Drosophila melanogaster utilizing modENCODE datasets.</title>
        <authorList>
            <person name="Geib S.M."/>
            <person name="Calla B."/>
            <person name="Hall B."/>
            <person name="Hou S."/>
            <person name="Manoukis N.C."/>
        </authorList>
    </citation>
    <scope>NUCLEOTIDE SEQUENCE</scope>
    <source>
        <strain evidence="4">Punador</strain>
    </source>
</reference>
<proteinExistence type="predicted"/>
<feature type="compositionally biased region" description="Low complexity" evidence="2">
    <location>
        <begin position="384"/>
        <end position="404"/>
    </location>
</feature>
<organism evidence="4">
    <name type="scientific">Bactrocera dorsalis</name>
    <name type="common">Oriental fruit fly</name>
    <name type="synonym">Dacus dorsalis</name>
    <dbReference type="NCBI Taxonomy" id="27457"/>
    <lineage>
        <taxon>Eukaryota</taxon>
        <taxon>Metazoa</taxon>
        <taxon>Ecdysozoa</taxon>
        <taxon>Arthropoda</taxon>
        <taxon>Hexapoda</taxon>
        <taxon>Insecta</taxon>
        <taxon>Pterygota</taxon>
        <taxon>Neoptera</taxon>
        <taxon>Endopterygota</taxon>
        <taxon>Diptera</taxon>
        <taxon>Brachycera</taxon>
        <taxon>Muscomorpha</taxon>
        <taxon>Tephritoidea</taxon>
        <taxon>Tephritidae</taxon>
        <taxon>Bactrocera</taxon>
        <taxon>Bactrocera</taxon>
    </lineage>
</organism>
<feature type="domain" description="HTH CENPB-type" evidence="3">
    <location>
        <begin position="150"/>
        <end position="201"/>
    </location>
</feature>
<keyword evidence="1" id="KW-0238">DNA-binding</keyword>
<protein>
    <recommendedName>
        <fullName evidence="3">HTH CENPB-type domain-containing protein</fullName>
    </recommendedName>
</protein>
<evidence type="ECO:0000256" key="2">
    <source>
        <dbReference type="SAM" id="MobiDB-lite"/>
    </source>
</evidence>
<feature type="region of interest" description="Disordered" evidence="2">
    <location>
        <begin position="313"/>
        <end position="333"/>
    </location>
</feature>
<dbReference type="InterPro" id="IPR006600">
    <property type="entry name" value="HTH_CenpB_DNA-bd_dom"/>
</dbReference>
<dbReference type="GO" id="GO:0003677">
    <property type="term" value="F:DNA binding"/>
    <property type="evidence" value="ECO:0007669"/>
    <property type="project" value="UniProtKB-KW"/>
</dbReference>
<evidence type="ECO:0000259" key="3">
    <source>
        <dbReference type="Pfam" id="PF03221"/>
    </source>
</evidence>
<evidence type="ECO:0000313" key="4">
    <source>
        <dbReference type="EMBL" id="JAC54405.1"/>
    </source>
</evidence>
<dbReference type="EMBL" id="GAKP01004547">
    <property type="protein sequence ID" value="JAC54405.1"/>
    <property type="molecule type" value="Transcribed_RNA"/>
</dbReference>
<dbReference type="OrthoDB" id="7990549at2759"/>
<feature type="compositionally biased region" description="Low complexity" evidence="2">
    <location>
        <begin position="420"/>
        <end position="430"/>
    </location>
</feature>
<dbReference type="Pfam" id="PF03221">
    <property type="entry name" value="HTH_Tnp_Tc5"/>
    <property type="match status" value="1"/>
</dbReference>
<evidence type="ECO:0000256" key="1">
    <source>
        <dbReference type="ARBA" id="ARBA00023125"/>
    </source>
</evidence>
<accession>A0A034WJV0</accession>
<sequence length="496" mass="56096">MKNMEESSAVRTYFLKERQTKSYNVDKLIEEQMPVRKLMKKSVPSKQTKPVFHNQYTPTRYERERATMKNKPRKVLNLEERVLAIRLYQEKPVYQRVASIFKCSWEQVRNVIANRDDILRYYGECQTVTHKDTPQYARNKKINFLGNVTYEFVRRAHYHRSVTLNDETLRQRALKLRDILQIEQFHPNKAWLADFKKVYNVEWQNLDALIICGVPPRSLDNKDLIEYCTRMVSKAQSLIGKMPKPLSKKESTQLYHADDAEYESASSGGDVDVGVGVEGSFDDNASDSMYAEQFDDVPVVNEIDDFSGTYLDTPDNDDEGFNGFESEPAGANNNYADTVETATYDLPRTSVSHEPAAPTEITAEPALLAEVQIKQERRSRSRSRSPPLLSPLTVTSGTSTSATTAGGGGSGAGVKRKLSPTTTTPNTATNSVESNGKRLKTDEVTTYAEALRNLCPLEDFATQQEDFQAINLLMQLARVFEKGAKRSAAQRRIHNS</sequence>
<feature type="region of interest" description="Disordered" evidence="2">
    <location>
        <begin position="374"/>
        <end position="439"/>
    </location>
</feature>
<dbReference type="AlphaFoldDB" id="A0A034WJV0"/>